<evidence type="ECO:0000313" key="3">
    <source>
        <dbReference type="Proteomes" id="UP000784294"/>
    </source>
</evidence>
<protein>
    <submittedName>
        <fullName evidence="2">Uncharacterized protein</fullName>
    </submittedName>
</protein>
<feature type="region of interest" description="Disordered" evidence="1">
    <location>
        <begin position="42"/>
        <end position="66"/>
    </location>
</feature>
<gene>
    <name evidence="2" type="ORF">PXEA_LOCUS5458</name>
</gene>
<evidence type="ECO:0000313" key="2">
    <source>
        <dbReference type="EMBL" id="VEL12018.1"/>
    </source>
</evidence>
<organism evidence="2 3">
    <name type="scientific">Protopolystoma xenopodis</name>
    <dbReference type="NCBI Taxonomy" id="117903"/>
    <lineage>
        <taxon>Eukaryota</taxon>
        <taxon>Metazoa</taxon>
        <taxon>Spiralia</taxon>
        <taxon>Lophotrochozoa</taxon>
        <taxon>Platyhelminthes</taxon>
        <taxon>Monogenea</taxon>
        <taxon>Polyopisthocotylea</taxon>
        <taxon>Polystomatidea</taxon>
        <taxon>Polystomatidae</taxon>
        <taxon>Protopolystoma</taxon>
    </lineage>
</organism>
<evidence type="ECO:0000256" key="1">
    <source>
        <dbReference type="SAM" id="MobiDB-lite"/>
    </source>
</evidence>
<sequence length="66" mass="7133">MSLGCRGFRPHATMLPQFGQAAWPNLSAPAAAESVVRFEQTASPAQGHHFTPIGHGTPERRINPLQ</sequence>
<dbReference type="EMBL" id="CAAALY010013532">
    <property type="protein sequence ID" value="VEL12018.1"/>
    <property type="molecule type" value="Genomic_DNA"/>
</dbReference>
<feature type="compositionally biased region" description="Basic and acidic residues" evidence="1">
    <location>
        <begin position="57"/>
        <end position="66"/>
    </location>
</feature>
<proteinExistence type="predicted"/>
<dbReference type="AlphaFoldDB" id="A0A448WHV7"/>
<name>A0A448WHV7_9PLAT</name>
<accession>A0A448WHV7</accession>
<comment type="caution">
    <text evidence="2">The sequence shown here is derived from an EMBL/GenBank/DDBJ whole genome shotgun (WGS) entry which is preliminary data.</text>
</comment>
<dbReference type="Proteomes" id="UP000784294">
    <property type="component" value="Unassembled WGS sequence"/>
</dbReference>
<reference evidence="2" key="1">
    <citation type="submission" date="2018-11" db="EMBL/GenBank/DDBJ databases">
        <authorList>
            <consortium name="Pathogen Informatics"/>
        </authorList>
    </citation>
    <scope>NUCLEOTIDE SEQUENCE</scope>
</reference>
<keyword evidence="3" id="KW-1185">Reference proteome</keyword>